<evidence type="ECO:0000313" key="2">
    <source>
        <dbReference type="Proteomes" id="UP001165136"/>
    </source>
</evidence>
<reference evidence="1" key="1">
    <citation type="submission" date="2023-03" db="EMBL/GenBank/DDBJ databases">
        <title>Amycolatopsis taiwanensis NBRC 103393.</title>
        <authorList>
            <person name="Ichikawa N."/>
            <person name="Sato H."/>
            <person name="Tonouchi N."/>
        </authorList>
    </citation>
    <scope>NUCLEOTIDE SEQUENCE</scope>
    <source>
        <strain evidence="1">NBRC 103393</strain>
    </source>
</reference>
<comment type="caution">
    <text evidence="1">The sequence shown here is derived from an EMBL/GenBank/DDBJ whole genome shotgun (WGS) entry which is preliminary data.</text>
</comment>
<dbReference type="AlphaFoldDB" id="A0A9W6VLJ9"/>
<proteinExistence type="predicted"/>
<sequence length="53" mass="5879">MTSKPELGKGFWDELGGCLFTGLMVSGVEVARARSRRKHGTWELLVLEICQQG</sequence>
<dbReference type="Proteomes" id="UP001165136">
    <property type="component" value="Unassembled WGS sequence"/>
</dbReference>
<name>A0A9W6VLJ9_9PSEU</name>
<gene>
    <name evidence="1" type="ORF">Atai01_83430</name>
</gene>
<protein>
    <submittedName>
        <fullName evidence="1">Uncharacterized protein</fullName>
    </submittedName>
</protein>
<dbReference type="EMBL" id="BSTI01000051">
    <property type="protein sequence ID" value="GLY71724.1"/>
    <property type="molecule type" value="Genomic_DNA"/>
</dbReference>
<accession>A0A9W6VLJ9</accession>
<organism evidence="1 2">
    <name type="scientific">Amycolatopsis taiwanensis</name>
    <dbReference type="NCBI Taxonomy" id="342230"/>
    <lineage>
        <taxon>Bacteria</taxon>
        <taxon>Bacillati</taxon>
        <taxon>Actinomycetota</taxon>
        <taxon>Actinomycetes</taxon>
        <taxon>Pseudonocardiales</taxon>
        <taxon>Pseudonocardiaceae</taxon>
        <taxon>Amycolatopsis</taxon>
    </lineage>
</organism>
<keyword evidence="2" id="KW-1185">Reference proteome</keyword>
<evidence type="ECO:0000313" key="1">
    <source>
        <dbReference type="EMBL" id="GLY71724.1"/>
    </source>
</evidence>